<reference evidence="3" key="2">
    <citation type="submission" date="2021-04" db="EMBL/GenBank/DDBJ databases">
        <authorList>
            <person name="Gilroy R."/>
        </authorList>
    </citation>
    <scope>NUCLEOTIDE SEQUENCE</scope>
    <source>
        <strain evidence="3">F6-6636</strain>
    </source>
</reference>
<evidence type="ECO:0000313" key="3">
    <source>
        <dbReference type="EMBL" id="MBU3851197.1"/>
    </source>
</evidence>
<accession>A0A948TJ19</accession>
<dbReference type="Gene3D" id="2.40.128.690">
    <property type="entry name" value="YycH protein, domain 3-like"/>
    <property type="match status" value="1"/>
</dbReference>
<proteinExistence type="predicted"/>
<feature type="transmembrane region" description="Helical" evidence="1">
    <location>
        <begin position="6"/>
        <end position="26"/>
    </location>
</feature>
<evidence type="ECO:0000259" key="2">
    <source>
        <dbReference type="Pfam" id="PF09648"/>
    </source>
</evidence>
<gene>
    <name evidence="3" type="ORF">H9901_00580</name>
</gene>
<dbReference type="Pfam" id="PF09648">
    <property type="entry name" value="YycI"/>
    <property type="match status" value="1"/>
</dbReference>
<reference evidence="3" key="1">
    <citation type="journal article" date="2021" name="PeerJ">
        <title>Extensive microbial diversity within the chicken gut microbiome revealed by metagenomics and culture.</title>
        <authorList>
            <person name="Gilroy R."/>
            <person name="Ravi A."/>
            <person name="Getino M."/>
            <person name="Pursley I."/>
            <person name="Horton D.L."/>
            <person name="Alikhan N.F."/>
            <person name="Baker D."/>
            <person name="Gharbi K."/>
            <person name="Hall N."/>
            <person name="Watson M."/>
            <person name="Adriaenssens E.M."/>
            <person name="Foster-Nyarko E."/>
            <person name="Jarju S."/>
            <person name="Secka A."/>
            <person name="Antonio M."/>
            <person name="Oren A."/>
            <person name="Chaudhuri R.R."/>
            <person name="La Ragione R."/>
            <person name="Hildebrand F."/>
            <person name="Pallen M.J."/>
        </authorList>
    </citation>
    <scope>NUCLEOTIDE SEQUENCE</scope>
    <source>
        <strain evidence="3">F6-6636</strain>
    </source>
</reference>
<name>A0A948TJ19_9LACO</name>
<dbReference type="Proteomes" id="UP000777303">
    <property type="component" value="Unassembled WGS sequence"/>
</dbReference>
<dbReference type="GO" id="GO:0016020">
    <property type="term" value="C:membrane"/>
    <property type="evidence" value="ECO:0007669"/>
    <property type="project" value="InterPro"/>
</dbReference>
<keyword evidence="1" id="KW-1133">Transmembrane helix</keyword>
<keyword evidence="1" id="KW-0812">Transmembrane</keyword>
<feature type="domain" description="Regulatory protein YycH-like" evidence="2">
    <location>
        <begin position="37"/>
        <end position="259"/>
    </location>
</feature>
<evidence type="ECO:0000313" key="4">
    <source>
        <dbReference type="Proteomes" id="UP000777303"/>
    </source>
</evidence>
<protein>
    <submittedName>
        <fullName evidence="3">Two-component system regulatory protein YycI</fullName>
    </submittedName>
</protein>
<dbReference type="AlphaFoldDB" id="A0A948TJ19"/>
<comment type="caution">
    <text evidence="3">The sequence shown here is derived from an EMBL/GenBank/DDBJ whole genome shotgun (WGS) entry which is preliminary data.</text>
</comment>
<sequence length="266" mass="30488">MDFKRIEWIFLFVFTCIDIFLGINYFQNSHLAKTTTNVDQSKQVVKELRSDNISFNHLSNKKGTGYYLASQPNNALQQNVAKLRDQHDVFNTVNDHVLMTGYLNTPIDVRAEQRLTAVKALVQNPNMILFGHAYRYAANLSTRNQIVFVETFPEGPVYDERGQLTFKINHNGTISQYSQSYIGNITTLREKMPTISAQEAVLALYTDNEIPNYSIIKWTKLAYTWLLDANGSVVYVPAWYVGIENKDTKNITIKRINAFTKALIKN</sequence>
<keyword evidence="1" id="KW-0472">Membrane</keyword>
<dbReference type="EMBL" id="JAHLFS010000009">
    <property type="protein sequence ID" value="MBU3851197.1"/>
    <property type="molecule type" value="Genomic_DNA"/>
</dbReference>
<organism evidence="3 4">
    <name type="scientific">Candidatus Paralactobacillus gallistercoris</name>
    <dbReference type="NCBI Taxonomy" id="2838724"/>
    <lineage>
        <taxon>Bacteria</taxon>
        <taxon>Bacillati</taxon>
        <taxon>Bacillota</taxon>
        <taxon>Bacilli</taxon>
        <taxon>Lactobacillales</taxon>
        <taxon>Lactobacillaceae</taxon>
        <taxon>Lactobacillus</taxon>
    </lineage>
</organism>
<dbReference type="InterPro" id="IPR018604">
    <property type="entry name" value="YycI-like"/>
</dbReference>
<evidence type="ECO:0000256" key="1">
    <source>
        <dbReference type="SAM" id="Phobius"/>
    </source>
</evidence>